<dbReference type="InterPro" id="IPR011006">
    <property type="entry name" value="CheY-like_superfamily"/>
</dbReference>
<dbReference type="PROSITE" id="PS50110">
    <property type="entry name" value="RESPONSE_REGULATORY"/>
    <property type="match status" value="1"/>
</dbReference>
<dbReference type="OrthoDB" id="1646880at2"/>
<organism evidence="4 5">
    <name type="scientific">Breznakibacter xylanolyticus</name>
    <dbReference type="NCBI Taxonomy" id="990"/>
    <lineage>
        <taxon>Bacteria</taxon>
        <taxon>Pseudomonadati</taxon>
        <taxon>Bacteroidota</taxon>
        <taxon>Bacteroidia</taxon>
        <taxon>Marinilabiliales</taxon>
        <taxon>Marinilabiliaceae</taxon>
        <taxon>Breznakibacter</taxon>
    </lineage>
</organism>
<keyword evidence="1" id="KW-0597">Phosphoprotein</keyword>
<dbReference type="SMART" id="SM00850">
    <property type="entry name" value="LytTR"/>
    <property type="match status" value="1"/>
</dbReference>
<dbReference type="InterPro" id="IPR007492">
    <property type="entry name" value="LytTR_DNA-bd_dom"/>
</dbReference>
<evidence type="ECO:0000256" key="1">
    <source>
        <dbReference type="PROSITE-ProRule" id="PRU00169"/>
    </source>
</evidence>
<evidence type="ECO:0000313" key="5">
    <source>
        <dbReference type="Proteomes" id="UP000249239"/>
    </source>
</evidence>
<keyword evidence="5" id="KW-1185">Reference proteome</keyword>
<dbReference type="GO" id="GO:0000156">
    <property type="term" value="F:phosphorelay response regulator activity"/>
    <property type="evidence" value="ECO:0007669"/>
    <property type="project" value="InterPro"/>
</dbReference>
<dbReference type="FunFam" id="3.40.50.2300:FF:000051">
    <property type="entry name" value="Two-component response regulator yehT"/>
    <property type="match status" value="1"/>
</dbReference>
<dbReference type="AlphaFoldDB" id="A0A2W7P428"/>
<evidence type="ECO:0000259" key="3">
    <source>
        <dbReference type="PROSITE" id="PS50930"/>
    </source>
</evidence>
<evidence type="ECO:0000259" key="2">
    <source>
        <dbReference type="PROSITE" id="PS50110"/>
    </source>
</evidence>
<evidence type="ECO:0000313" key="4">
    <source>
        <dbReference type="EMBL" id="PZX18162.1"/>
    </source>
</evidence>
<accession>A0A2W7P428</accession>
<dbReference type="RefSeq" id="WP_111444898.1">
    <property type="nucleotide sequence ID" value="NZ_QKZK01000007.1"/>
</dbReference>
<dbReference type="Gene3D" id="2.40.50.1020">
    <property type="entry name" value="LytTr DNA-binding domain"/>
    <property type="match status" value="1"/>
</dbReference>
<dbReference type="SMART" id="SM00448">
    <property type="entry name" value="REC"/>
    <property type="match status" value="1"/>
</dbReference>
<dbReference type="PANTHER" id="PTHR37299:SF1">
    <property type="entry name" value="STAGE 0 SPORULATION PROTEIN A HOMOLOG"/>
    <property type="match status" value="1"/>
</dbReference>
<dbReference type="Proteomes" id="UP000249239">
    <property type="component" value="Unassembled WGS sequence"/>
</dbReference>
<dbReference type="PROSITE" id="PS50930">
    <property type="entry name" value="HTH_LYTTR"/>
    <property type="match status" value="1"/>
</dbReference>
<dbReference type="Pfam" id="PF00072">
    <property type="entry name" value="Response_reg"/>
    <property type="match status" value="1"/>
</dbReference>
<sequence>MSEPTYKALIVDDEAPARDLIRAYLKAFPAIEVAGECANGFEALKAIQETRPDIVFLDVQMPKITGLELLEVLDSPPAVVFTTAFDQYAIRAFEMSAVDYLLKPFSQQRFAQAIDKITDRLRHQTPQPIGELVNASHQNGEPLTRVVAKSGNKMVVIPIDDILYVEAQEDFVLIYTPTGRYAKSQTMAFYEQQLPASQFVRIHRSHLVNIDHIQRLEAYDKESYVAMVSNQQKLRVSRSGYKKLRDTLRF</sequence>
<dbReference type="InterPro" id="IPR046947">
    <property type="entry name" value="LytR-like"/>
</dbReference>
<comment type="caution">
    <text evidence="4">The sequence shown here is derived from an EMBL/GenBank/DDBJ whole genome shotgun (WGS) entry which is preliminary data.</text>
</comment>
<feature type="domain" description="HTH LytTR-type" evidence="3">
    <location>
        <begin position="146"/>
        <end position="250"/>
    </location>
</feature>
<name>A0A2W7P428_9BACT</name>
<protein>
    <submittedName>
        <fullName evidence="4">LytTR family two component transcriptional regulator</fullName>
    </submittedName>
</protein>
<dbReference type="EMBL" id="QKZK01000007">
    <property type="protein sequence ID" value="PZX18162.1"/>
    <property type="molecule type" value="Genomic_DNA"/>
</dbReference>
<dbReference type="CDD" id="cd17532">
    <property type="entry name" value="REC_LytTR_AlgR-like"/>
    <property type="match status" value="1"/>
</dbReference>
<dbReference type="PANTHER" id="PTHR37299">
    <property type="entry name" value="TRANSCRIPTIONAL REGULATOR-RELATED"/>
    <property type="match status" value="1"/>
</dbReference>
<reference evidence="4 5" key="1">
    <citation type="submission" date="2018-06" db="EMBL/GenBank/DDBJ databases">
        <title>Genomic Encyclopedia of Archaeal and Bacterial Type Strains, Phase II (KMG-II): from individual species to whole genera.</title>
        <authorList>
            <person name="Goeker M."/>
        </authorList>
    </citation>
    <scope>NUCLEOTIDE SEQUENCE [LARGE SCALE GENOMIC DNA]</scope>
    <source>
        <strain evidence="4 5">DSM 6779</strain>
    </source>
</reference>
<feature type="domain" description="Response regulatory" evidence="2">
    <location>
        <begin position="7"/>
        <end position="118"/>
    </location>
</feature>
<feature type="modified residue" description="4-aspartylphosphate" evidence="1">
    <location>
        <position position="58"/>
    </location>
</feature>
<dbReference type="SUPFAM" id="SSF52172">
    <property type="entry name" value="CheY-like"/>
    <property type="match status" value="1"/>
</dbReference>
<dbReference type="Gene3D" id="3.40.50.2300">
    <property type="match status" value="1"/>
</dbReference>
<dbReference type="GO" id="GO:0003677">
    <property type="term" value="F:DNA binding"/>
    <property type="evidence" value="ECO:0007669"/>
    <property type="project" value="InterPro"/>
</dbReference>
<dbReference type="InterPro" id="IPR001789">
    <property type="entry name" value="Sig_transdc_resp-reg_receiver"/>
</dbReference>
<gene>
    <name evidence="4" type="ORF">LX69_01202</name>
</gene>
<dbReference type="Pfam" id="PF04397">
    <property type="entry name" value="LytTR"/>
    <property type="match status" value="1"/>
</dbReference>
<proteinExistence type="predicted"/>